<dbReference type="Proteomes" id="UP000199729">
    <property type="component" value="Chromosome"/>
</dbReference>
<organism evidence="1 2">
    <name type="scientific">Vitreoscilla filiformis</name>
    <dbReference type="NCBI Taxonomy" id="63"/>
    <lineage>
        <taxon>Bacteria</taxon>
        <taxon>Pseudomonadati</taxon>
        <taxon>Pseudomonadota</taxon>
        <taxon>Betaproteobacteria</taxon>
        <taxon>Neisseriales</taxon>
        <taxon>Neisseriaceae</taxon>
        <taxon>Vitreoscilla</taxon>
    </lineage>
</organism>
<dbReference type="InterPro" id="IPR029024">
    <property type="entry name" value="TerB-like"/>
</dbReference>
<sequence length="146" mass="16165">MIPMRSYPRNSPEAAARIVALALLADGHLCDREMSVLNRWDVASQLGLTPIRLQHVVREFCEDMQQSERLHWSGAEALEDGVLQGLLADVSDPTLRLVVLRLCAQIVEADGRVTEGESRVMAVACAHWGVLREALAPEPETWLRAA</sequence>
<keyword evidence="2" id="KW-1185">Reference proteome</keyword>
<name>A0A221KBU2_VITFI</name>
<evidence type="ECO:0000313" key="1">
    <source>
        <dbReference type="EMBL" id="ASM76492.1"/>
    </source>
</evidence>
<proteinExistence type="predicted"/>
<dbReference type="Gene3D" id="1.10.3680.10">
    <property type="entry name" value="TerB-like"/>
    <property type="match status" value="1"/>
</dbReference>
<reference evidence="1 2" key="1">
    <citation type="submission" date="2017-07" db="EMBL/GenBank/DDBJ databases">
        <title>Complete Genome Sequence of the cosmetic ferment Vitreoscilla filiformis (ATCC15551).</title>
        <authorList>
            <person name="Contreras S."/>
            <person name="Sagory-Zalkind P."/>
            <person name="Blanquart H."/>
            <person name="Iltis A."/>
            <person name="Morand S.C."/>
        </authorList>
    </citation>
    <scope>NUCLEOTIDE SEQUENCE [LARGE SCALE GENOMIC DNA]</scope>
    <source>
        <strain evidence="1 2">ATCC 15551</strain>
    </source>
</reference>
<dbReference type="AlphaFoldDB" id="A0A221KBU2"/>
<dbReference type="SUPFAM" id="SSF158682">
    <property type="entry name" value="TerB-like"/>
    <property type="match status" value="1"/>
</dbReference>
<accession>A0A221KBU2</accession>
<gene>
    <name evidence="1" type="ORF">VITFI_CDS0713</name>
</gene>
<evidence type="ECO:0000313" key="2">
    <source>
        <dbReference type="Proteomes" id="UP000199729"/>
    </source>
</evidence>
<protein>
    <recommendedName>
        <fullName evidence="3">Co-chaperone DjlA N-terminal domain-containing protein</fullName>
    </recommendedName>
</protein>
<dbReference type="KEGG" id="vff:VITFI_CDS0713"/>
<dbReference type="EMBL" id="CP022423">
    <property type="protein sequence ID" value="ASM76492.1"/>
    <property type="molecule type" value="Genomic_DNA"/>
</dbReference>
<evidence type="ECO:0008006" key="3">
    <source>
        <dbReference type="Google" id="ProtNLM"/>
    </source>
</evidence>